<evidence type="ECO:0000313" key="2">
    <source>
        <dbReference type="EMBL" id="CAB4583111.1"/>
    </source>
</evidence>
<accession>A0A6J6F2U1</accession>
<keyword evidence="1" id="KW-0812">Transmembrane</keyword>
<gene>
    <name evidence="2" type="ORF">UFOPK1726_01051</name>
</gene>
<dbReference type="AlphaFoldDB" id="A0A6J6F2U1"/>
<name>A0A6J6F2U1_9ZZZZ</name>
<keyword evidence="1" id="KW-0472">Membrane</keyword>
<reference evidence="2" key="1">
    <citation type="submission" date="2020-05" db="EMBL/GenBank/DDBJ databases">
        <authorList>
            <person name="Chiriac C."/>
            <person name="Salcher M."/>
            <person name="Ghai R."/>
            <person name="Kavagutti S V."/>
        </authorList>
    </citation>
    <scope>NUCLEOTIDE SEQUENCE</scope>
</reference>
<keyword evidence="1" id="KW-1133">Transmembrane helix</keyword>
<sequence length="65" mass="6904">MIFVSIAAGAEVLGSAIVLVEVQLLNDGVISQLLTVVAGIMITLSVIELLPHGYAKFRTKGERTH</sequence>
<evidence type="ECO:0000256" key="1">
    <source>
        <dbReference type="SAM" id="Phobius"/>
    </source>
</evidence>
<dbReference type="EMBL" id="CAEZTT010000142">
    <property type="protein sequence ID" value="CAB4583111.1"/>
    <property type="molecule type" value="Genomic_DNA"/>
</dbReference>
<feature type="transmembrane region" description="Helical" evidence="1">
    <location>
        <begin position="30"/>
        <end position="50"/>
    </location>
</feature>
<proteinExistence type="predicted"/>
<organism evidence="2">
    <name type="scientific">freshwater metagenome</name>
    <dbReference type="NCBI Taxonomy" id="449393"/>
    <lineage>
        <taxon>unclassified sequences</taxon>
        <taxon>metagenomes</taxon>
        <taxon>ecological metagenomes</taxon>
    </lineage>
</organism>
<protein>
    <submittedName>
        <fullName evidence="2">Unannotated protein</fullName>
    </submittedName>
</protein>